<protein>
    <recommendedName>
        <fullName evidence="2">DBB domain-containing protein</fullName>
    </recommendedName>
</protein>
<sequence>MSEDVVHSIFHQFDGEHCAQLIKDFFSRRRYNVQFNLHKLQIVNAAVVSNTGVSILLLTPKSYDFIQSQKKFDLNAIFPNPEFSVVLLYQVENTKAEITRLLSSRIRNFHKWTILEYQVGSSLYALGIDIMEIVERSEGWTPAPPLQKFWVWMREGVKSHKQLLLMFTNPVNDDSNIKVIQGWDGLKVMAERLNPVTYSFTIGDVEPGERMIEVYVNDISFGKAVLHVEPQIQELSHLLHSVMNPVELLCQCLRIVPSTRENLDRGLRDLLFNHTSLVSHIFDKLNWERFGDSDSIYELPTLLHFGAKYGLKLFCVKLLSLPGGKHALKIKNKDGLLPEQIARKEGFDDMVTVLQNSKKEAIYLENPISPLAVKPKDPDNIFKFGPQILRPCSNNSSNIPRNGSRSSPSQVHLPTRLPRKPDNTKSVCSSSDSGISEEVDATESKI</sequence>
<dbReference type="Proteomes" id="UP001195483">
    <property type="component" value="Unassembled WGS sequence"/>
</dbReference>
<evidence type="ECO:0000313" key="4">
    <source>
        <dbReference type="Proteomes" id="UP001195483"/>
    </source>
</evidence>
<reference evidence="3" key="1">
    <citation type="journal article" date="2021" name="Genome Biol. Evol.">
        <title>A High-Quality Reference Genome for a Parasitic Bivalve with Doubly Uniparental Inheritance (Bivalvia: Unionida).</title>
        <authorList>
            <person name="Smith C.H."/>
        </authorList>
    </citation>
    <scope>NUCLEOTIDE SEQUENCE</scope>
    <source>
        <strain evidence="3">CHS0354</strain>
    </source>
</reference>
<dbReference type="SMART" id="SM01282">
    <property type="entry name" value="DBB"/>
    <property type="match status" value="1"/>
</dbReference>
<proteinExistence type="predicted"/>
<dbReference type="PROSITE" id="PS51376">
    <property type="entry name" value="DBB"/>
    <property type="match status" value="1"/>
</dbReference>
<comment type="caution">
    <text evidence="3">The sequence shown here is derived from an EMBL/GenBank/DDBJ whole genome shotgun (WGS) entry which is preliminary data.</text>
</comment>
<feature type="compositionally biased region" description="Polar residues" evidence="1">
    <location>
        <begin position="392"/>
        <end position="412"/>
    </location>
</feature>
<accession>A0AAE0W032</accession>
<dbReference type="AlphaFoldDB" id="A0AAE0W032"/>
<dbReference type="PANTHER" id="PTHR16267:SF11">
    <property type="entry name" value="STUMPS, ISOFORM E"/>
    <property type="match status" value="1"/>
</dbReference>
<keyword evidence="4" id="KW-1185">Reference proteome</keyword>
<gene>
    <name evidence="3" type="ORF">CHS0354_024952</name>
</gene>
<feature type="compositionally biased region" description="Polar residues" evidence="1">
    <location>
        <begin position="424"/>
        <end position="434"/>
    </location>
</feature>
<dbReference type="InterPro" id="IPR052446">
    <property type="entry name" value="B-cell_PI3K-Signaling_Adptrs"/>
</dbReference>
<feature type="domain" description="DBB" evidence="2">
    <location>
        <begin position="148"/>
        <end position="282"/>
    </location>
</feature>
<organism evidence="3 4">
    <name type="scientific">Potamilus streckersoni</name>
    <dbReference type="NCBI Taxonomy" id="2493646"/>
    <lineage>
        <taxon>Eukaryota</taxon>
        <taxon>Metazoa</taxon>
        <taxon>Spiralia</taxon>
        <taxon>Lophotrochozoa</taxon>
        <taxon>Mollusca</taxon>
        <taxon>Bivalvia</taxon>
        <taxon>Autobranchia</taxon>
        <taxon>Heteroconchia</taxon>
        <taxon>Palaeoheterodonta</taxon>
        <taxon>Unionida</taxon>
        <taxon>Unionoidea</taxon>
        <taxon>Unionidae</taxon>
        <taxon>Ambleminae</taxon>
        <taxon>Lampsilini</taxon>
        <taxon>Potamilus</taxon>
    </lineage>
</organism>
<dbReference type="PANTHER" id="PTHR16267">
    <property type="entry name" value="BANK1/PIK3AP1 FAMILY MEMBER"/>
    <property type="match status" value="1"/>
</dbReference>
<evidence type="ECO:0000313" key="3">
    <source>
        <dbReference type="EMBL" id="KAK3596189.1"/>
    </source>
</evidence>
<dbReference type="GO" id="GO:0005829">
    <property type="term" value="C:cytosol"/>
    <property type="evidence" value="ECO:0007669"/>
    <property type="project" value="TreeGrafter"/>
</dbReference>
<dbReference type="Pfam" id="PF14545">
    <property type="entry name" value="DBB"/>
    <property type="match status" value="1"/>
</dbReference>
<dbReference type="GO" id="GO:0005104">
    <property type="term" value="F:fibroblast growth factor receptor binding"/>
    <property type="evidence" value="ECO:0007669"/>
    <property type="project" value="TreeGrafter"/>
</dbReference>
<dbReference type="EMBL" id="JAEAOA010001476">
    <property type="protein sequence ID" value="KAK3596189.1"/>
    <property type="molecule type" value="Genomic_DNA"/>
</dbReference>
<reference evidence="3" key="3">
    <citation type="submission" date="2023-05" db="EMBL/GenBank/DDBJ databases">
        <authorList>
            <person name="Smith C.H."/>
        </authorList>
    </citation>
    <scope>NUCLEOTIDE SEQUENCE</scope>
    <source>
        <strain evidence="3">CHS0354</strain>
        <tissue evidence="3">Mantle</tissue>
    </source>
</reference>
<reference evidence="3" key="2">
    <citation type="journal article" date="2021" name="Genome Biol. Evol.">
        <title>Developing a high-quality reference genome for a parasitic bivalve with doubly uniparental inheritance (Bivalvia: Unionida).</title>
        <authorList>
            <person name="Smith C.H."/>
        </authorList>
    </citation>
    <scope>NUCLEOTIDE SEQUENCE</scope>
    <source>
        <strain evidence="3">CHS0354</strain>
        <tissue evidence="3">Mantle</tissue>
    </source>
</reference>
<feature type="compositionally biased region" description="Acidic residues" evidence="1">
    <location>
        <begin position="435"/>
        <end position="446"/>
    </location>
</feature>
<dbReference type="GO" id="GO:0005068">
    <property type="term" value="F:transmembrane receptor protein tyrosine kinase adaptor activity"/>
    <property type="evidence" value="ECO:0007669"/>
    <property type="project" value="TreeGrafter"/>
</dbReference>
<feature type="region of interest" description="Disordered" evidence="1">
    <location>
        <begin position="392"/>
        <end position="446"/>
    </location>
</feature>
<name>A0AAE0W032_9BIVA</name>
<evidence type="ECO:0000256" key="1">
    <source>
        <dbReference type="SAM" id="MobiDB-lite"/>
    </source>
</evidence>
<evidence type="ECO:0000259" key="2">
    <source>
        <dbReference type="PROSITE" id="PS51376"/>
    </source>
</evidence>
<dbReference type="InterPro" id="IPR017893">
    <property type="entry name" value="DBB_domain"/>
</dbReference>